<feature type="transmembrane region" description="Helical" evidence="2">
    <location>
        <begin position="156"/>
        <end position="185"/>
    </location>
</feature>
<feature type="domain" description="DUF4190" evidence="3">
    <location>
        <begin position="154"/>
        <end position="219"/>
    </location>
</feature>
<sequence>MSSDEEQTPASPAHTPQPDPWVPPQDRTPTLDKSIGSAESTALQAPPAPQPWVGPNAFAAPGGPQPPSASVPTTFPPAPNPFGPPGAGAPGGPVPPPPISPDGPGHIPYGYPQYPGAHTHGGVGYSAPGYGGAPGYGVPGYAWPGMAPPPSNGMGIAAMVLGICAAALFCLWPLAILLGILAVIFGCIGRAKARRGEATNPGHALAGIICGAAGVLLGIGFIVLIIVAPDGTSDDSDTDPLYDDGYSTSLSLTLQPRDMATFTELAQLAD</sequence>
<evidence type="ECO:0000256" key="2">
    <source>
        <dbReference type="SAM" id="Phobius"/>
    </source>
</evidence>
<feature type="compositionally biased region" description="Pro residues" evidence="1">
    <location>
        <begin position="63"/>
        <end position="84"/>
    </location>
</feature>
<dbReference type="EMBL" id="BNAT01000007">
    <property type="protein sequence ID" value="GHH86948.1"/>
    <property type="molecule type" value="Genomic_DNA"/>
</dbReference>
<dbReference type="RefSeq" id="WP_229913767.1">
    <property type="nucleotide sequence ID" value="NZ_BNAT01000007.1"/>
</dbReference>
<comment type="caution">
    <text evidence="4">The sequence shown here is derived from an EMBL/GenBank/DDBJ whole genome shotgun (WGS) entry which is preliminary data.</text>
</comment>
<accession>A0A919GLW6</accession>
<proteinExistence type="predicted"/>
<keyword evidence="2" id="KW-0472">Membrane</keyword>
<evidence type="ECO:0000256" key="1">
    <source>
        <dbReference type="SAM" id="MobiDB-lite"/>
    </source>
</evidence>
<dbReference type="Proteomes" id="UP000603227">
    <property type="component" value="Unassembled WGS sequence"/>
</dbReference>
<feature type="region of interest" description="Disordered" evidence="1">
    <location>
        <begin position="1"/>
        <end position="107"/>
    </location>
</feature>
<dbReference type="Pfam" id="PF13828">
    <property type="entry name" value="DUF4190"/>
    <property type="match status" value="1"/>
</dbReference>
<evidence type="ECO:0000259" key="3">
    <source>
        <dbReference type="Pfam" id="PF13828"/>
    </source>
</evidence>
<dbReference type="InterPro" id="IPR025241">
    <property type="entry name" value="DUF4190"/>
</dbReference>
<keyword evidence="5" id="KW-1185">Reference proteome</keyword>
<feature type="transmembrane region" description="Helical" evidence="2">
    <location>
        <begin position="205"/>
        <end position="228"/>
    </location>
</feature>
<gene>
    <name evidence="4" type="ORF">GCM10017771_26150</name>
</gene>
<evidence type="ECO:0000313" key="4">
    <source>
        <dbReference type="EMBL" id="GHH86948.1"/>
    </source>
</evidence>
<protein>
    <recommendedName>
        <fullName evidence="3">DUF4190 domain-containing protein</fullName>
    </recommendedName>
</protein>
<keyword evidence="2" id="KW-0812">Transmembrane</keyword>
<reference evidence="4" key="2">
    <citation type="submission" date="2020-09" db="EMBL/GenBank/DDBJ databases">
        <authorList>
            <person name="Sun Q."/>
            <person name="Zhou Y."/>
        </authorList>
    </citation>
    <scope>NUCLEOTIDE SEQUENCE</scope>
    <source>
        <strain evidence="4">CGMCC 4.7403</strain>
    </source>
</reference>
<evidence type="ECO:0000313" key="5">
    <source>
        <dbReference type="Proteomes" id="UP000603227"/>
    </source>
</evidence>
<feature type="compositionally biased region" description="Pro residues" evidence="1">
    <location>
        <begin position="92"/>
        <end position="101"/>
    </location>
</feature>
<keyword evidence="2" id="KW-1133">Transmembrane helix</keyword>
<name>A0A919GLW6_9ACTN</name>
<dbReference type="AlphaFoldDB" id="A0A919GLW6"/>
<organism evidence="4 5">
    <name type="scientific">Streptomyces capitiformicae</name>
    <dbReference type="NCBI Taxonomy" id="2014920"/>
    <lineage>
        <taxon>Bacteria</taxon>
        <taxon>Bacillati</taxon>
        <taxon>Actinomycetota</taxon>
        <taxon>Actinomycetes</taxon>
        <taxon>Kitasatosporales</taxon>
        <taxon>Streptomycetaceae</taxon>
        <taxon>Streptomyces</taxon>
    </lineage>
</organism>
<reference evidence="4" key="1">
    <citation type="journal article" date="2014" name="Int. J. Syst. Evol. Microbiol.">
        <title>Complete genome sequence of Corynebacterium casei LMG S-19264T (=DSM 44701T), isolated from a smear-ripened cheese.</title>
        <authorList>
            <consortium name="US DOE Joint Genome Institute (JGI-PGF)"/>
            <person name="Walter F."/>
            <person name="Albersmeier A."/>
            <person name="Kalinowski J."/>
            <person name="Ruckert C."/>
        </authorList>
    </citation>
    <scope>NUCLEOTIDE SEQUENCE</scope>
    <source>
        <strain evidence="4">CGMCC 4.7403</strain>
    </source>
</reference>